<dbReference type="PANTHER" id="PTHR46774:SF3">
    <property type="entry name" value="CHROMATIN MODIFICATION-RELATED PROTEIN EAF1 A-RELATED"/>
    <property type="match status" value="1"/>
</dbReference>
<dbReference type="AlphaFoldDB" id="A0AAU9N1Z8"/>
<evidence type="ECO:0000313" key="1">
    <source>
        <dbReference type="EMBL" id="CAH1426928.1"/>
    </source>
</evidence>
<accession>A0AAU9N1Z8</accession>
<gene>
    <name evidence="1" type="ORF">LVIROSA_LOCUS13982</name>
</gene>
<keyword evidence="2" id="KW-1185">Reference proteome</keyword>
<name>A0AAU9N1Z8_9ASTR</name>
<dbReference type="EMBL" id="CAKMRJ010002223">
    <property type="protein sequence ID" value="CAH1426928.1"/>
    <property type="molecule type" value="Genomic_DNA"/>
</dbReference>
<organism evidence="1 2">
    <name type="scientific">Lactuca virosa</name>
    <dbReference type="NCBI Taxonomy" id="75947"/>
    <lineage>
        <taxon>Eukaryota</taxon>
        <taxon>Viridiplantae</taxon>
        <taxon>Streptophyta</taxon>
        <taxon>Embryophyta</taxon>
        <taxon>Tracheophyta</taxon>
        <taxon>Spermatophyta</taxon>
        <taxon>Magnoliopsida</taxon>
        <taxon>eudicotyledons</taxon>
        <taxon>Gunneridae</taxon>
        <taxon>Pentapetalae</taxon>
        <taxon>asterids</taxon>
        <taxon>campanulids</taxon>
        <taxon>Asterales</taxon>
        <taxon>Asteraceae</taxon>
        <taxon>Cichorioideae</taxon>
        <taxon>Cichorieae</taxon>
        <taxon>Lactucinae</taxon>
        <taxon>Lactuca</taxon>
    </lineage>
</organism>
<dbReference type="InterPro" id="IPR044798">
    <property type="entry name" value="EAF1A/B"/>
</dbReference>
<comment type="caution">
    <text evidence="1">The sequence shown here is derived from an EMBL/GenBank/DDBJ whole genome shotgun (WGS) entry which is preliminary data.</text>
</comment>
<dbReference type="GO" id="GO:0035267">
    <property type="term" value="C:NuA4 histone acetyltransferase complex"/>
    <property type="evidence" value="ECO:0007669"/>
    <property type="project" value="InterPro"/>
</dbReference>
<proteinExistence type="predicted"/>
<protein>
    <submittedName>
        <fullName evidence="1">Uncharacterized protein</fullName>
    </submittedName>
</protein>
<reference evidence="1 2" key="1">
    <citation type="submission" date="2022-01" db="EMBL/GenBank/DDBJ databases">
        <authorList>
            <person name="Xiong W."/>
            <person name="Schranz E."/>
        </authorList>
    </citation>
    <scope>NUCLEOTIDE SEQUENCE [LARGE SCALE GENOMIC DNA]</scope>
</reference>
<dbReference type="PANTHER" id="PTHR46774">
    <property type="entry name" value="CHROMATIN MODIFICATION-RELATED PROTEIN EAF1 A-RELATED"/>
    <property type="match status" value="1"/>
</dbReference>
<sequence>MKLIKKMGLHYVEFKGMDQKTCKQSKLNLGSSLFTWIGNLTTPELQELVERQLDVIKDNLFYTVPPYAIEAYRKEIESYLLQFEALVVLVHDMGPNWELISDAINSTLQFKVLTALATSFHLLPCPAASQS</sequence>
<dbReference type="Proteomes" id="UP001157418">
    <property type="component" value="Unassembled WGS sequence"/>
</dbReference>
<evidence type="ECO:0000313" key="2">
    <source>
        <dbReference type="Proteomes" id="UP001157418"/>
    </source>
</evidence>